<sequence>MNLSFSYNYFTIFGTRIVEVFSQSDVISHFPKTEILKTKIIKMKNSSTLLLIFLFIISTGNSQNINCCDSLMKLAKSKTIKSSQKTKFKSVTKQNPDINITIDNSHSANNNLPKEENCCDEKTKSNRKKVASKDDGSKWSEYFKPSIDLLIALISAIVLIWKYLNQKQKELKEKIIKSKRDAYSKFLEDFTERAVKIMHDKDVDNIKQDRERMLARNQLLLYANDKVIQAYHNWIEYADKEDHDINREVDLFGKVLVEIRKDIHGKSDVTEFEISNLNPFNRG</sequence>
<evidence type="ECO:0000313" key="1">
    <source>
        <dbReference type="EMBL" id="MBM6497940.1"/>
    </source>
</evidence>
<dbReference type="EMBL" id="JACSOD020000326">
    <property type="protein sequence ID" value="MBM6497940.1"/>
    <property type="molecule type" value="Genomic_DNA"/>
</dbReference>
<dbReference type="Proteomes" id="UP000759529">
    <property type="component" value="Unassembled WGS sequence"/>
</dbReference>
<evidence type="ECO:0000313" key="2">
    <source>
        <dbReference type="Proteomes" id="UP000759529"/>
    </source>
</evidence>
<proteinExistence type="predicted"/>
<accession>A0ABS2CSM7</accession>
<reference evidence="1 2" key="1">
    <citation type="submission" date="2021-02" db="EMBL/GenBank/DDBJ databases">
        <authorList>
            <person name="Jung H.S."/>
            <person name="Chun B.H."/>
            <person name="Jeon C.O."/>
        </authorList>
    </citation>
    <scope>NUCLEOTIDE SEQUENCE [LARGE SCALE GENOMIC DNA]</scope>
    <source>
        <strain evidence="1 2">LMG 25203</strain>
    </source>
</reference>
<name>A0ABS2CSM7_9FLAO</name>
<dbReference type="RefSeq" id="WP_187656367.1">
    <property type="nucleotide sequence ID" value="NZ_JACSOD020000326.1"/>
</dbReference>
<keyword evidence="2" id="KW-1185">Reference proteome</keyword>
<organism evidence="1 2">
    <name type="scientific">Flavobacterium macrobrachii</name>
    <dbReference type="NCBI Taxonomy" id="591204"/>
    <lineage>
        <taxon>Bacteria</taxon>
        <taxon>Pseudomonadati</taxon>
        <taxon>Bacteroidota</taxon>
        <taxon>Flavobacteriia</taxon>
        <taxon>Flavobacteriales</taxon>
        <taxon>Flavobacteriaceae</taxon>
        <taxon>Flavobacterium</taxon>
    </lineage>
</organism>
<evidence type="ECO:0008006" key="3">
    <source>
        <dbReference type="Google" id="ProtNLM"/>
    </source>
</evidence>
<gene>
    <name evidence="1" type="ORF">H9X54_001295</name>
</gene>
<comment type="caution">
    <text evidence="1">The sequence shown here is derived from an EMBL/GenBank/DDBJ whole genome shotgun (WGS) entry which is preliminary data.</text>
</comment>
<protein>
    <recommendedName>
        <fullName evidence="3">DUF4760 domain-containing protein</fullName>
    </recommendedName>
</protein>